<evidence type="ECO:0000313" key="7">
    <source>
        <dbReference type="EMBL" id="MDQ1860332.1"/>
    </source>
</evidence>
<dbReference type="CDD" id="cd07720">
    <property type="entry name" value="OPHC2-like_MBL-fold"/>
    <property type="match status" value="1"/>
</dbReference>
<dbReference type="Proteomes" id="UP001177872">
    <property type="component" value="Unassembled WGS sequence"/>
</dbReference>
<keyword evidence="3" id="KW-0378">Hydrolase</keyword>
<evidence type="ECO:0000256" key="5">
    <source>
        <dbReference type="SAM" id="SignalP"/>
    </source>
</evidence>
<sequence length="325" mass="35120">MKRRLLLTAILSTILIFPTFSSLADTSGQSQSGVEQPAGVYRFLLGDAKVTALSAGTVDLDLHKLLHGATPEHVDQLLKRNFLENPVRTSINVFLIDMDGRRVLVDTGSGKLFGGKASRLMDSLAAAGIQPEQIDDVLITHAHIDHIGGLVLDGKRVFPNATIHISEPDLAFYLQPARPAMPHADAVSSDIAEKMLRPYADAGKVKSFTGTTVVLPGIIATVLSGHTPGSTVFTLERQGRKLGFVGDMIHSLIQFDEPALTIGFDTDAVRARTVREQKFARIAAGRSLMAAPHLPFPGIGHLRKSGHGYVWVPTNYDDRPLALLD</sequence>
<dbReference type="SUPFAM" id="SSF56281">
    <property type="entry name" value="Metallo-hydrolase/oxidoreductase"/>
    <property type="match status" value="1"/>
</dbReference>
<keyword evidence="8" id="KW-1185">Reference proteome</keyword>
<dbReference type="InterPro" id="IPR036866">
    <property type="entry name" value="RibonucZ/Hydroxyglut_hydro"/>
</dbReference>
<organism evidence="7 8">
    <name type="scientific">Serratia ureilytica</name>
    <dbReference type="NCBI Taxonomy" id="300181"/>
    <lineage>
        <taxon>Bacteria</taxon>
        <taxon>Pseudomonadati</taxon>
        <taxon>Pseudomonadota</taxon>
        <taxon>Gammaproteobacteria</taxon>
        <taxon>Enterobacterales</taxon>
        <taxon>Yersiniaceae</taxon>
        <taxon>Serratia</taxon>
    </lineage>
</organism>
<feature type="signal peptide" evidence="5">
    <location>
        <begin position="1"/>
        <end position="24"/>
    </location>
</feature>
<feature type="chain" id="PRO_5047257680" evidence="5">
    <location>
        <begin position="25"/>
        <end position="325"/>
    </location>
</feature>
<dbReference type="PANTHER" id="PTHR42978">
    <property type="entry name" value="QUORUM-QUENCHING LACTONASE YTNP-RELATED-RELATED"/>
    <property type="match status" value="1"/>
</dbReference>
<proteinExistence type="inferred from homology"/>
<dbReference type="Gene3D" id="3.60.15.10">
    <property type="entry name" value="Ribonuclease Z/Hydroxyacylglutathione hydrolase-like"/>
    <property type="match status" value="1"/>
</dbReference>
<dbReference type="SMART" id="SM00849">
    <property type="entry name" value="Lactamase_B"/>
    <property type="match status" value="1"/>
</dbReference>
<reference evidence="7" key="1">
    <citation type="submission" date="2023-07" db="EMBL/GenBank/DDBJ databases">
        <title>In vitro acaricidal activity of Serratia ureilytica strains isolated from Mimosa pudica nodules againts the dust mite Tyrophagus putrescentiae.</title>
        <authorList>
            <person name="Wong-Villareal A."/>
            <person name="Cerqueda-Garcia D."/>
        </authorList>
    </citation>
    <scope>NUCLEOTIDE SEQUENCE</scope>
    <source>
        <strain evidence="7">UTS2</strain>
    </source>
</reference>
<dbReference type="InterPro" id="IPR001279">
    <property type="entry name" value="Metallo-B-lactamas"/>
</dbReference>
<dbReference type="InterPro" id="IPR051013">
    <property type="entry name" value="MBL_superfamily_lactonases"/>
</dbReference>
<feature type="domain" description="Metallo-beta-lactamase" evidence="6">
    <location>
        <begin position="90"/>
        <end position="286"/>
    </location>
</feature>
<comment type="caution">
    <text evidence="7">The sequence shown here is derived from an EMBL/GenBank/DDBJ whole genome shotgun (WGS) entry which is preliminary data.</text>
</comment>
<evidence type="ECO:0000256" key="2">
    <source>
        <dbReference type="ARBA" id="ARBA00022723"/>
    </source>
</evidence>
<dbReference type="PANTHER" id="PTHR42978:SF6">
    <property type="entry name" value="QUORUM-QUENCHING LACTONASE YTNP-RELATED"/>
    <property type="match status" value="1"/>
</dbReference>
<comment type="similarity">
    <text evidence="1">Belongs to the metallo-beta-lactamase superfamily.</text>
</comment>
<dbReference type="RefSeq" id="WP_122004059.1">
    <property type="nucleotide sequence ID" value="NZ_JAIQCT010000026.1"/>
</dbReference>
<gene>
    <name evidence="7" type="ORF">Q6237_04980</name>
</gene>
<dbReference type="Pfam" id="PF00753">
    <property type="entry name" value="Lactamase_B"/>
    <property type="match status" value="1"/>
</dbReference>
<keyword evidence="2" id="KW-0479">Metal-binding</keyword>
<keyword evidence="5" id="KW-0732">Signal</keyword>
<evidence type="ECO:0000259" key="6">
    <source>
        <dbReference type="SMART" id="SM00849"/>
    </source>
</evidence>
<accession>A0ABU0VFY0</accession>
<evidence type="ECO:0000313" key="8">
    <source>
        <dbReference type="Proteomes" id="UP001177872"/>
    </source>
</evidence>
<keyword evidence="4" id="KW-0862">Zinc</keyword>
<name>A0ABU0VFY0_9GAMM</name>
<evidence type="ECO:0000256" key="4">
    <source>
        <dbReference type="ARBA" id="ARBA00022833"/>
    </source>
</evidence>
<protein>
    <submittedName>
        <fullName evidence="7">MBL fold metallo-hydrolase</fullName>
    </submittedName>
</protein>
<evidence type="ECO:0000256" key="3">
    <source>
        <dbReference type="ARBA" id="ARBA00022801"/>
    </source>
</evidence>
<evidence type="ECO:0000256" key="1">
    <source>
        <dbReference type="ARBA" id="ARBA00007749"/>
    </source>
</evidence>
<dbReference type="EMBL" id="JAVCZN010000001">
    <property type="protein sequence ID" value="MDQ1860332.1"/>
    <property type="molecule type" value="Genomic_DNA"/>
</dbReference>